<name>U5N4H7_9BURK</name>
<sequence length="68" mass="7873">MSNSIIREVRLIREQHAASFDFDLDRIFSDLQSRQKQHEAEGWKIISAPASSPPVSNIALQRIRFAHR</sequence>
<dbReference type="RefSeq" id="WP_022771060.1">
    <property type="nucleotide sequence ID" value="NC_022576.1"/>
</dbReference>
<evidence type="ECO:0000313" key="2">
    <source>
        <dbReference type="Proteomes" id="UP000017184"/>
    </source>
</evidence>
<dbReference type="eggNOG" id="ENOG502ZG2V">
    <property type="taxonomic scope" value="Bacteria"/>
</dbReference>
<dbReference type="OrthoDB" id="281327at2"/>
<dbReference type="Proteomes" id="UP000017184">
    <property type="component" value="Chromosome"/>
</dbReference>
<keyword evidence="2" id="KW-1185">Reference proteome</keyword>
<dbReference type="EMBL" id="CP004885">
    <property type="protein sequence ID" value="AGX86237.1"/>
    <property type="molecule type" value="Genomic_DNA"/>
</dbReference>
<accession>U5N4H7</accession>
<dbReference type="STRING" id="946483.Cenrod_0103"/>
<protein>
    <submittedName>
        <fullName evidence="1">Uncharacterized protein</fullName>
    </submittedName>
</protein>
<evidence type="ECO:0000313" key="1">
    <source>
        <dbReference type="EMBL" id="AGX86237.1"/>
    </source>
</evidence>
<reference evidence="1 2" key="1">
    <citation type="journal article" date="2013" name="Genome Biol.">
        <title>Genomic analysis reveals key aspects of prokaryotic symbiosis in the phototrophic consortium "Chlorochromatium aggregatum".</title>
        <authorList>
            <person name="Liu Z."/>
            <person name="Muller J."/>
            <person name="Li T."/>
            <person name="Alvey R.M."/>
            <person name="Vogl K."/>
            <person name="Frigaard N.U."/>
            <person name="Rockwell N.C."/>
            <person name="Boyd E.S."/>
            <person name="Tomsho L.P."/>
            <person name="Schuster S.C."/>
            <person name="Henke P."/>
            <person name="Rohde M."/>
            <person name="Overmann J."/>
            <person name="Bryant D.A."/>
        </authorList>
    </citation>
    <scope>NUCLEOTIDE SEQUENCE [LARGE SCALE GENOMIC DNA]</scope>
    <source>
        <strain evidence="1">CR</strain>
    </source>
</reference>
<proteinExistence type="predicted"/>
<dbReference type="KEGG" id="cbx:Cenrod_0103"/>
<dbReference type="AlphaFoldDB" id="U5N4H7"/>
<organism evidence="1 2">
    <name type="scientific">Candidatus Symbiobacter mobilis CR</name>
    <dbReference type="NCBI Taxonomy" id="946483"/>
    <lineage>
        <taxon>Bacteria</taxon>
        <taxon>Pseudomonadati</taxon>
        <taxon>Pseudomonadota</taxon>
        <taxon>Betaproteobacteria</taxon>
        <taxon>Burkholderiales</taxon>
        <taxon>Comamonadaceae</taxon>
    </lineage>
</organism>
<dbReference type="HOGENOM" id="CLU_202387_0_0_4"/>
<gene>
    <name evidence="1" type="ORF">Cenrod_0103</name>
</gene>